<proteinExistence type="predicted"/>
<dbReference type="Proteomes" id="UP000292282">
    <property type="component" value="Unassembled WGS sequence"/>
</dbReference>
<evidence type="ECO:0000313" key="1">
    <source>
        <dbReference type="EMBL" id="TBU10859.1"/>
    </source>
</evidence>
<keyword evidence="2" id="KW-1185">Reference proteome</keyword>
<evidence type="ECO:0000313" key="2">
    <source>
        <dbReference type="Proteomes" id="UP000292282"/>
    </source>
</evidence>
<organism evidence="1 2">
    <name type="scientific">Hamiltosporidium tvaerminnensis</name>
    <dbReference type="NCBI Taxonomy" id="1176355"/>
    <lineage>
        <taxon>Eukaryota</taxon>
        <taxon>Fungi</taxon>
        <taxon>Fungi incertae sedis</taxon>
        <taxon>Microsporidia</taxon>
        <taxon>Dubosqiidae</taxon>
        <taxon>Hamiltosporidium</taxon>
    </lineage>
</organism>
<comment type="caution">
    <text evidence="1">The sequence shown here is derived from an EMBL/GenBank/DDBJ whole genome shotgun (WGS) entry which is preliminary data.</text>
</comment>
<accession>A0A4Q9LQS7</accession>
<gene>
    <name evidence="1" type="ORF">CWI38_1509p0020</name>
</gene>
<dbReference type="EMBL" id="PITK01001509">
    <property type="protein sequence ID" value="TBU10859.1"/>
    <property type="molecule type" value="Genomic_DNA"/>
</dbReference>
<reference evidence="1 2" key="1">
    <citation type="submission" date="2017-12" db="EMBL/GenBank/DDBJ databases">
        <authorList>
            <person name="Pombert J.-F."/>
            <person name="Haag K.L."/>
            <person name="Ebert D."/>
        </authorList>
    </citation>
    <scope>NUCLEOTIDE SEQUENCE [LARGE SCALE GENOMIC DNA]</scope>
    <source>
        <strain evidence="1">IL-G-3</strain>
    </source>
</reference>
<dbReference type="AlphaFoldDB" id="A0A4Q9LQS7"/>
<dbReference type="VEuPathDB" id="MicrosporidiaDB:CWI38_1509p0020"/>
<protein>
    <submittedName>
        <fullName evidence="1">Uncharacterized protein</fullName>
    </submittedName>
</protein>
<sequence>MFGSKGVLVISYVCKGGVSYIGGSSSMFVKGVGSSSMFGSNGVLSIEGSVSYNSSVVKGYRILRG</sequence>
<name>A0A4Q9LQS7_9MICR</name>